<dbReference type="EMBL" id="JAWPEI010000004">
    <property type="protein sequence ID" value="KAK4728672.1"/>
    <property type="molecule type" value="Genomic_DNA"/>
</dbReference>
<sequence>MERVLEIFHSLDDLNYKGANEEEHWNLLEDAMNAAHLKTRLNFQQHYTPPNENQSPTTSNSGGVRQRKFIIGYSRHPYYPVFYCAGVSTSVPNYTQEEDSGFQTPNVVNLGFEEFNEGNYGFVRQHQFQNSPFRRLSFSMDINNPQRTTRPHVPTTCGTGRHKQQQQPHQDRQ</sequence>
<evidence type="ECO:0000256" key="1">
    <source>
        <dbReference type="SAM" id="MobiDB-lite"/>
    </source>
</evidence>
<feature type="region of interest" description="Disordered" evidence="1">
    <location>
        <begin position="142"/>
        <end position="173"/>
    </location>
</feature>
<evidence type="ECO:0000313" key="3">
    <source>
        <dbReference type="Proteomes" id="UP001311915"/>
    </source>
</evidence>
<dbReference type="AlphaFoldDB" id="A0AAV9LTZ1"/>
<comment type="caution">
    <text evidence="2">The sequence shown here is derived from an EMBL/GenBank/DDBJ whole genome shotgun (WGS) entry which is preliminary data.</text>
</comment>
<name>A0AAV9LTZ1_9SOLN</name>
<protein>
    <submittedName>
        <fullName evidence="2">Uncharacterized protein</fullName>
    </submittedName>
</protein>
<evidence type="ECO:0000313" key="2">
    <source>
        <dbReference type="EMBL" id="KAK4728672.1"/>
    </source>
</evidence>
<dbReference type="Proteomes" id="UP001311915">
    <property type="component" value="Unassembled WGS sequence"/>
</dbReference>
<reference evidence="2 3" key="1">
    <citation type="submission" date="2023-10" db="EMBL/GenBank/DDBJ databases">
        <title>Genome-Wide Identification Analysis in wild type Solanum Pinnatisectum Reveals Some Genes Defensing Phytophthora Infestans.</title>
        <authorList>
            <person name="Sun C."/>
        </authorList>
    </citation>
    <scope>NUCLEOTIDE SEQUENCE [LARGE SCALE GENOMIC DNA]</scope>
    <source>
        <strain evidence="2">LQN</strain>
        <tissue evidence="2">Leaf</tissue>
    </source>
</reference>
<organism evidence="2 3">
    <name type="scientific">Solanum pinnatisectum</name>
    <name type="common">tansyleaf nightshade</name>
    <dbReference type="NCBI Taxonomy" id="50273"/>
    <lineage>
        <taxon>Eukaryota</taxon>
        <taxon>Viridiplantae</taxon>
        <taxon>Streptophyta</taxon>
        <taxon>Embryophyta</taxon>
        <taxon>Tracheophyta</taxon>
        <taxon>Spermatophyta</taxon>
        <taxon>Magnoliopsida</taxon>
        <taxon>eudicotyledons</taxon>
        <taxon>Gunneridae</taxon>
        <taxon>Pentapetalae</taxon>
        <taxon>asterids</taxon>
        <taxon>lamiids</taxon>
        <taxon>Solanales</taxon>
        <taxon>Solanaceae</taxon>
        <taxon>Solanoideae</taxon>
        <taxon>Solaneae</taxon>
        <taxon>Solanum</taxon>
    </lineage>
</organism>
<gene>
    <name evidence="2" type="ORF">R3W88_021660</name>
</gene>
<keyword evidence="3" id="KW-1185">Reference proteome</keyword>
<accession>A0AAV9LTZ1</accession>
<proteinExistence type="predicted"/>